<evidence type="ECO:0000256" key="3">
    <source>
        <dbReference type="ARBA" id="ARBA00022692"/>
    </source>
</evidence>
<feature type="transmembrane region" description="Helical" evidence="6">
    <location>
        <begin position="85"/>
        <end position="103"/>
    </location>
</feature>
<comment type="caution">
    <text evidence="8">The sequence shown here is derived from an EMBL/GenBank/DDBJ whole genome shotgun (WGS) entry which is preliminary data.</text>
</comment>
<dbReference type="PANTHER" id="PTHR38459:SF5">
    <property type="entry name" value="CELL WALL TEICHOIC ACID GLYCOSYLATION PROTEIN GTCA"/>
    <property type="match status" value="1"/>
</dbReference>
<evidence type="ECO:0000313" key="9">
    <source>
        <dbReference type="Proteomes" id="UP000245080"/>
    </source>
</evidence>
<dbReference type="Proteomes" id="UP000245080">
    <property type="component" value="Unassembled WGS sequence"/>
</dbReference>
<dbReference type="RefSeq" id="WP_109249558.1">
    <property type="nucleotide sequence ID" value="NZ_QCXQ01000001.1"/>
</dbReference>
<comment type="similarity">
    <text evidence="2">Belongs to the GtrA family.</text>
</comment>
<evidence type="ECO:0000256" key="5">
    <source>
        <dbReference type="ARBA" id="ARBA00023136"/>
    </source>
</evidence>
<comment type="subcellular location">
    <subcellularLocation>
        <location evidence="1">Membrane</location>
        <topology evidence="1">Multi-pass membrane protein</topology>
    </subcellularLocation>
</comment>
<evidence type="ECO:0000313" key="8">
    <source>
        <dbReference type="EMBL" id="PWG00845.1"/>
    </source>
</evidence>
<keyword evidence="9" id="KW-1185">Reference proteome</keyword>
<evidence type="ECO:0000256" key="4">
    <source>
        <dbReference type="ARBA" id="ARBA00022989"/>
    </source>
</evidence>
<feature type="transmembrane region" description="Helical" evidence="6">
    <location>
        <begin position="14"/>
        <end position="35"/>
    </location>
</feature>
<dbReference type="GO" id="GO:0005886">
    <property type="term" value="C:plasma membrane"/>
    <property type="evidence" value="ECO:0007669"/>
    <property type="project" value="TreeGrafter"/>
</dbReference>
<keyword evidence="5 6" id="KW-0472">Membrane</keyword>
<dbReference type="InterPro" id="IPR007267">
    <property type="entry name" value="GtrA_DPMS_TM"/>
</dbReference>
<proteinExistence type="inferred from homology"/>
<feature type="transmembrane region" description="Helical" evidence="6">
    <location>
        <begin position="41"/>
        <end position="60"/>
    </location>
</feature>
<feature type="domain" description="GtrA/DPMS transmembrane" evidence="7">
    <location>
        <begin position="17"/>
        <end position="134"/>
    </location>
</feature>
<reference evidence="8 9" key="1">
    <citation type="journal article" date="2018" name="Int. J. Syst. Evol. Microbiol.">
        <title>Lactobacillus bambusae sp. nov., isolated from a traditional fermented Ma-bamboo shoots of Taiwan.</title>
        <authorList>
            <person name="Wang L.-T."/>
        </authorList>
    </citation>
    <scope>NUCLEOTIDE SEQUENCE [LARGE SCALE GENOMIC DNA]</scope>
    <source>
        <strain evidence="8 9">BS-W1</strain>
    </source>
</reference>
<feature type="transmembrane region" description="Helical" evidence="6">
    <location>
        <begin position="115"/>
        <end position="134"/>
    </location>
</feature>
<evidence type="ECO:0000256" key="2">
    <source>
        <dbReference type="ARBA" id="ARBA00009399"/>
    </source>
</evidence>
<dbReference type="AlphaFoldDB" id="A0A2V1N4H1"/>
<dbReference type="Pfam" id="PF04138">
    <property type="entry name" value="GtrA_DPMS_TM"/>
    <property type="match status" value="1"/>
</dbReference>
<dbReference type="GO" id="GO:0000271">
    <property type="term" value="P:polysaccharide biosynthetic process"/>
    <property type="evidence" value="ECO:0007669"/>
    <property type="project" value="InterPro"/>
</dbReference>
<dbReference type="OrthoDB" id="361483at2"/>
<keyword evidence="4 6" id="KW-1133">Transmembrane helix</keyword>
<dbReference type="PANTHER" id="PTHR38459">
    <property type="entry name" value="PROPHAGE BACTOPRENOL-LINKED GLUCOSE TRANSLOCASE HOMOLOG"/>
    <property type="match status" value="1"/>
</dbReference>
<dbReference type="InterPro" id="IPR051401">
    <property type="entry name" value="GtrA_CellWall_Glycosyl"/>
</dbReference>
<sequence>MQKLIDLYHKYETIILYLFWGGVTTLVDIVAFVGLHSGLHWNYQVANTIAWFLSVLVAYLTNKVWVFGSHYTTPRALLVEAAKFFFYRGLTLILDDFIMWVGISVLDGNSLVVKLIDQIIIVVANYVFSKWLIFKETETIKK</sequence>
<dbReference type="EMBL" id="QCXQ01000001">
    <property type="protein sequence ID" value="PWG00845.1"/>
    <property type="molecule type" value="Genomic_DNA"/>
</dbReference>
<keyword evidence="3 6" id="KW-0812">Transmembrane</keyword>
<accession>A0A2V1N4H1</accession>
<evidence type="ECO:0000256" key="6">
    <source>
        <dbReference type="SAM" id="Phobius"/>
    </source>
</evidence>
<name>A0A2V1N4H1_9LACO</name>
<evidence type="ECO:0000256" key="1">
    <source>
        <dbReference type="ARBA" id="ARBA00004141"/>
    </source>
</evidence>
<organism evidence="8 9">
    <name type="scientific">Levilactobacillus bambusae</name>
    <dbReference type="NCBI Taxonomy" id="2024736"/>
    <lineage>
        <taxon>Bacteria</taxon>
        <taxon>Bacillati</taxon>
        <taxon>Bacillota</taxon>
        <taxon>Bacilli</taxon>
        <taxon>Lactobacillales</taxon>
        <taxon>Lactobacillaceae</taxon>
        <taxon>Levilactobacillus</taxon>
    </lineage>
</organism>
<protein>
    <recommendedName>
        <fullName evidence="7">GtrA/DPMS transmembrane domain-containing protein</fullName>
    </recommendedName>
</protein>
<evidence type="ECO:0000259" key="7">
    <source>
        <dbReference type="Pfam" id="PF04138"/>
    </source>
</evidence>
<gene>
    <name evidence="8" type="ORF">DCM90_01315</name>
</gene>